<dbReference type="Gene3D" id="2.30.30.940">
    <property type="match status" value="1"/>
</dbReference>
<evidence type="ECO:0000256" key="2">
    <source>
        <dbReference type="ARBA" id="ARBA00022840"/>
    </source>
</evidence>
<keyword evidence="4" id="KW-0255">Endonuclease</keyword>
<keyword evidence="1" id="KW-0547">Nucleotide-binding</keyword>
<dbReference type="RefSeq" id="WP_338391449.1">
    <property type="nucleotide sequence ID" value="NZ_AP025314.1"/>
</dbReference>
<name>A0AAU9CTU5_9BACT</name>
<dbReference type="PANTHER" id="PTHR43788:SF6">
    <property type="entry name" value="DNA HELICASE B"/>
    <property type="match status" value="1"/>
</dbReference>
<keyword evidence="4" id="KW-0378">Hydrolase</keyword>
<evidence type="ECO:0000313" key="5">
    <source>
        <dbReference type="Proteomes" id="UP001348817"/>
    </source>
</evidence>
<dbReference type="PANTHER" id="PTHR43788">
    <property type="entry name" value="DNA2/NAM7 HELICASE FAMILY MEMBER"/>
    <property type="match status" value="1"/>
</dbReference>
<dbReference type="SUPFAM" id="SSF52540">
    <property type="entry name" value="P-loop containing nucleoside triphosphate hydrolases"/>
    <property type="match status" value="1"/>
</dbReference>
<dbReference type="CDD" id="cd18809">
    <property type="entry name" value="SF1_C_RecD"/>
    <property type="match status" value="1"/>
</dbReference>
<dbReference type="CDD" id="cd17933">
    <property type="entry name" value="DEXSc_RecD-like"/>
    <property type="match status" value="1"/>
</dbReference>
<dbReference type="EMBL" id="AP025314">
    <property type="protein sequence ID" value="BDD09864.1"/>
    <property type="molecule type" value="Genomic_DNA"/>
</dbReference>
<dbReference type="Pfam" id="PF13538">
    <property type="entry name" value="UvrD_C_2"/>
    <property type="match status" value="1"/>
</dbReference>
<dbReference type="GO" id="GO:0004519">
    <property type="term" value="F:endonuclease activity"/>
    <property type="evidence" value="ECO:0007669"/>
    <property type="project" value="UniProtKB-KW"/>
</dbReference>
<dbReference type="GO" id="GO:0003678">
    <property type="term" value="F:DNA helicase activity"/>
    <property type="evidence" value="ECO:0007669"/>
    <property type="project" value="UniProtKB-ARBA"/>
</dbReference>
<gene>
    <name evidence="4" type="ORF">FUAX_22960</name>
</gene>
<proteinExistence type="predicted"/>
<reference evidence="4 5" key="1">
    <citation type="submission" date="2021-12" db="EMBL/GenBank/DDBJ databases">
        <title>Genome sequencing of bacteria with rrn-lacking chromosome and rrn-plasmid.</title>
        <authorList>
            <person name="Anda M."/>
            <person name="Iwasaki W."/>
        </authorList>
    </citation>
    <scope>NUCLEOTIDE SEQUENCE [LARGE SCALE GENOMIC DNA]</scope>
    <source>
        <strain evidence="4 5">DSM 100852</strain>
    </source>
</reference>
<evidence type="ECO:0000259" key="3">
    <source>
        <dbReference type="Pfam" id="PF13538"/>
    </source>
</evidence>
<dbReference type="InterPro" id="IPR050534">
    <property type="entry name" value="Coronavir_polyprotein_1ab"/>
</dbReference>
<keyword evidence="5" id="KW-1185">Reference proteome</keyword>
<feature type="domain" description="UvrD-like helicase C-terminal" evidence="3">
    <location>
        <begin position="418"/>
        <end position="469"/>
    </location>
</feature>
<keyword evidence="2" id="KW-0067">ATP-binding</keyword>
<organism evidence="4 5">
    <name type="scientific">Fulvitalea axinellae</name>
    <dbReference type="NCBI Taxonomy" id="1182444"/>
    <lineage>
        <taxon>Bacteria</taxon>
        <taxon>Pseudomonadati</taxon>
        <taxon>Bacteroidota</taxon>
        <taxon>Cytophagia</taxon>
        <taxon>Cytophagales</taxon>
        <taxon>Persicobacteraceae</taxon>
        <taxon>Fulvitalea</taxon>
    </lineage>
</organism>
<evidence type="ECO:0000313" key="4">
    <source>
        <dbReference type="EMBL" id="BDD09864.1"/>
    </source>
</evidence>
<dbReference type="GO" id="GO:0005524">
    <property type="term" value="F:ATP binding"/>
    <property type="evidence" value="ECO:0007669"/>
    <property type="project" value="UniProtKB-KW"/>
</dbReference>
<sequence>MTTEYKNNGFPDISGSLTRLFPHNPTEGQLRLFQLFGDLLQPSFSDTKALLLRGYAGTGKTSVIGALVKALPLSGYRYVLMAPTGRAAKVMSKYAKRRAFTIHKLIYRQVADGHTGEMAFRPQKNYATKTVFIVDEASMLSDDSGFGGQSLLSDLIEFVYTDSTNRLMLIGDDAQLPPVGQALSPGMDKAYLEANFALNVLEATLTEVVRQGQESGILYNATRLRASLAKSENDILFETKKYSDTFRMTSDKLEDGLRYAYDKYGTENTVIVCRSNRSAVQFNQYIRRVVHFYDEEIEAGDLLMVVRNNYSCLPSDSPAGFLANGDFAEVVKIVDFEERYGHRFACLSLRLPDFPEQPAFETMVMLDTLYSDAPSLGYAEYRKLFDSVKAEYADLTSKKALREALDKDPHLNALQIKFAYALTCHKSQGGQWNAVFVDQGYLTDDMLGTEYLRWLYTAVTRATDELFLVNFRPEFFGLSPEGFEF</sequence>
<dbReference type="InterPro" id="IPR027785">
    <property type="entry name" value="UvrD-like_helicase_C"/>
</dbReference>
<evidence type="ECO:0000256" key="1">
    <source>
        <dbReference type="ARBA" id="ARBA00022741"/>
    </source>
</evidence>
<dbReference type="Proteomes" id="UP001348817">
    <property type="component" value="Chromosome"/>
</dbReference>
<dbReference type="InterPro" id="IPR027417">
    <property type="entry name" value="P-loop_NTPase"/>
</dbReference>
<protein>
    <submittedName>
        <fullName evidence="4">ATP-dependent endonuclease</fullName>
    </submittedName>
</protein>
<dbReference type="KEGG" id="fax:FUAX_22960"/>
<accession>A0AAU9CTU5</accession>
<dbReference type="AlphaFoldDB" id="A0AAU9CTU5"/>
<dbReference type="Gene3D" id="3.40.50.300">
    <property type="entry name" value="P-loop containing nucleotide triphosphate hydrolases"/>
    <property type="match status" value="3"/>
</dbReference>
<keyword evidence="4" id="KW-0540">Nuclease</keyword>
<dbReference type="Pfam" id="PF13604">
    <property type="entry name" value="AAA_30"/>
    <property type="match status" value="1"/>
</dbReference>